<dbReference type="Gene3D" id="3.75.10.10">
    <property type="entry name" value="L-arginine/glycine Amidinotransferase, Chain A"/>
    <property type="match status" value="1"/>
</dbReference>
<dbReference type="Proteomes" id="UP001271723">
    <property type="component" value="Unassembled WGS sequence"/>
</dbReference>
<dbReference type="EMBL" id="JARAVY010000003">
    <property type="protein sequence ID" value="MDX2908732.1"/>
    <property type="molecule type" value="Genomic_DNA"/>
</dbReference>
<accession>A0ABU4KZB2</accession>
<keyword evidence="3" id="KW-1185">Reference proteome</keyword>
<gene>
    <name evidence="2" type="ORF">PV517_08465</name>
</gene>
<sequence length="297" mass="32554">MSPRREGVLPRPRAVPRRRTPLRPAARHRGERTATRRRYLMCQPYPFDAVEADRPWTDRTSAPLTSRRALMQWGRLYSLYLSLGHDVRLIGPLPGLPDAVRAAATATVVDGRVLGARRGGPAGEPAYLDWFRAQGFTEVRGAVYANEGARDHLATTRWLLAGRPLGSPPEAHREALDYFRRPLISLELADSRFGRLDTALSVLDGDEIMYCPDAFSEVSRDVLAGLFPDALLVDEADAVGLNAVSDGLHVILPEAAAGVMDQLRDRGFRPIGLDLSELVRDDGGIRSCTLELGPGAS</sequence>
<dbReference type="SUPFAM" id="SSF55909">
    <property type="entry name" value="Pentein"/>
    <property type="match status" value="1"/>
</dbReference>
<evidence type="ECO:0000313" key="2">
    <source>
        <dbReference type="EMBL" id="MDX2908732.1"/>
    </source>
</evidence>
<evidence type="ECO:0000313" key="3">
    <source>
        <dbReference type="Proteomes" id="UP001271723"/>
    </source>
</evidence>
<reference evidence="2 3" key="1">
    <citation type="journal article" date="2023" name="Microb. Genom.">
        <title>Mesoterricola silvestris gen. nov., sp. nov., Mesoterricola sediminis sp. nov., Geothrix oryzae sp. nov., Geothrix edaphica sp. nov., Geothrix rubra sp. nov., and Geothrix limicola sp. nov., six novel members of Acidobacteriota isolated from soils.</title>
        <authorList>
            <person name="Weisberg A.J."/>
            <person name="Pearce E."/>
            <person name="Kramer C.G."/>
            <person name="Chang J.H."/>
            <person name="Clarke C.R."/>
        </authorList>
    </citation>
    <scope>NUCLEOTIDE SEQUENCE [LARGE SCALE GENOMIC DNA]</scope>
    <source>
        <strain evidence="2 3">NRRL_B-2795</strain>
    </source>
</reference>
<feature type="region of interest" description="Disordered" evidence="1">
    <location>
        <begin position="1"/>
        <end position="33"/>
    </location>
</feature>
<name>A0ABU4KZB2_9ACTN</name>
<evidence type="ECO:0000256" key="1">
    <source>
        <dbReference type="SAM" id="MobiDB-lite"/>
    </source>
</evidence>
<comment type="caution">
    <text evidence="2">The sequence shown here is derived from an EMBL/GenBank/DDBJ whole genome shotgun (WGS) entry which is preliminary data.</text>
</comment>
<organism evidence="2 3">
    <name type="scientific">Streptomyces griseiscabiei</name>
    <dbReference type="NCBI Taxonomy" id="2993540"/>
    <lineage>
        <taxon>Bacteria</taxon>
        <taxon>Bacillati</taxon>
        <taxon>Actinomycetota</taxon>
        <taxon>Actinomycetes</taxon>
        <taxon>Kitasatosporales</taxon>
        <taxon>Streptomycetaceae</taxon>
        <taxon>Streptomyces</taxon>
    </lineage>
</organism>
<proteinExistence type="predicted"/>
<protein>
    <submittedName>
        <fullName evidence="2">Amidinotransferase</fullName>
    </submittedName>
</protein>
<feature type="compositionally biased region" description="Basic residues" evidence="1">
    <location>
        <begin position="14"/>
        <end position="33"/>
    </location>
</feature>